<dbReference type="SUPFAM" id="SSF56935">
    <property type="entry name" value="Porins"/>
    <property type="match status" value="1"/>
</dbReference>
<dbReference type="Gene3D" id="2.60.40.1120">
    <property type="entry name" value="Carboxypeptidase-like, regulatory domain"/>
    <property type="match status" value="1"/>
</dbReference>
<dbReference type="InterPro" id="IPR037066">
    <property type="entry name" value="Plug_dom_sf"/>
</dbReference>
<dbReference type="SUPFAM" id="SSF49464">
    <property type="entry name" value="Carboxypeptidase regulatory domain-like"/>
    <property type="match status" value="1"/>
</dbReference>
<dbReference type="PANTHER" id="PTHR30069:SF29">
    <property type="entry name" value="HEMOGLOBIN AND HEMOGLOBIN-HAPTOGLOBIN-BINDING PROTEIN 1-RELATED"/>
    <property type="match status" value="1"/>
</dbReference>
<dbReference type="RefSeq" id="WP_079464567.1">
    <property type="nucleotide sequence ID" value="NZ_CP033934.1"/>
</dbReference>
<dbReference type="InterPro" id="IPR008969">
    <property type="entry name" value="CarboxyPept-like_regulatory"/>
</dbReference>
<dbReference type="GO" id="GO:0009279">
    <property type="term" value="C:cell outer membrane"/>
    <property type="evidence" value="ECO:0007669"/>
    <property type="project" value="TreeGrafter"/>
</dbReference>
<protein>
    <submittedName>
        <fullName evidence="4">Outer membrane cobalamin receptor protein</fullName>
    </submittedName>
    <submittedName>
        <fullName evidence="3">Outer membrane receptor proteins, mostly Fe transport</fullName>
    </submittedName>
</protein>
<comment type="caution">
    <text evidence="4">The sequence shown here is derived from an EMBL/GenBank/DDBJ whole genome shotgun (WGS) entry which is preliminary data.</text>
</comment>
<dbReference type="Proteomes" id="UP000190669">
    <property type="component" value="Unassembled WGS sequence"/>
</dbReference>
<keyword evidence="5" id="KW-1185">Reference proteome</keyword>
<dbReference type="Proteomes" id="UP000251937">
    <property type="component" value="Unassembled WGS sequence"/>
</dbReference>
<reference evidence="3 5" key="1">
    <citation type="submission" date="2017-02" db="EMBL/GenBank/DDBJ databases">
        <authorList>
            <person name="Varghese N."/>
            <person name="Submissions S."/>
        </authorList>
    </citation>
    <scope>NUCLEOTIDE SEQUENCE [LARGE SCALE GENOMIC DNA]</scope>
    <source>
        <strain evidence="3 5">DSM 16775</strain>
    </source>
</reference>
<dbReference type="Pfam" id="PF07715">
    <property type="entry name" value="Plug"/>
    <property type="match status" value="1"/>
</dbReference>
<reference evidence="4 6" key="2">
    <citation type="submission" date="2018-06" db="EMBL/GenBank/DDBJ databases">
        <authorList>
            <consortium name="Pathogen Informatics"/>
            <person name="Doyle S."/>
        </authorList>
    </citation>
    <scope>NUCLEOTIDE SEQUENCE [LARGE SCALE GENOMIC DNA]</scope>
    <source>
        <strain evidence="4 6">NCTC11212</strain>
    </source>
</reference>
<dbReference type="GO" id="GO:0015344">
    <property type="term" value="F:siderophore uptake transmembrane transporter activity"/>
    <property type="evidence" value="ECO:0007669"/>
    <property type="project" value="TreeGrafter"/>
</dbReference>
<dbReference type="PANTHER" id="PTHR30069">
    <property type="entry name" value="TONB-DEPENDENT OUTER MEMBRANE RECEPTOR"/>
    <property type="match status" value="1"/>
</dbReference>
<dbReference type="AlphaFoldDB" id="A0AAX2IKQ1"/>
<feature type="domain" description="TonB-dependent receptor plug" evidence="2">
    <location>
        <begin position="117"/>
        <end position="247"/>
    </location>
</feature>
<proteinExistence type="predicted"/>
<keyword evidence="1" id="KW-0732">Signal</keyword>
<dbReference type="EMBL" id="UAVR01000009">
    <property type="protein sequence ID" value="SQA89804.1"/>
    <property type="molecule type" value="Genomic_DNA"/>
</dbReference>
<name>A0AAX2IKQ1_9FLAO</name>
<keyword evidence="4" id="KW-0675">Receptor</keyword>
<evidence type="ECO:0000313" key="5">
    <source>
        <dbReference type="Proteomes" id="UP000190669"/>
    </source>
</evidence>
<dbReference type="GO" id="GO:0044718">
    <property type="term" value="P:siderophore transmembrane transport"/>
    <property type="evidence" value="ECO:0007669"/>
    <property type="project" value="TreeGrafter"/>
</dbReference>
<evidence type="ECO:0000313" key="6">
    <source>
        <dbReference type="Proteomes" id="UP000251937"/>
    </source>
</evidence>
<evidence type="ECO:0000259" key="2">
    <source>
        <dbReference type="Pfam" id="PF07715"/>
    </source>
</evidence>
<gene>
    <name evidence="4" type="ORF">NCTC11212_02010</name>
    <name evidence="3" type="ORF">SAMN05421800_103110</name>
</gene>
<evidence type="ECO:0000256" key="1">
    <source>
        <dbReference type="ARBA" id="ARBA00022729"/>
    </source>
</evidence>
<dbReference type="Gene3D" id="2.170.130.10">
    <property type="entry name" value="TonB-dependent receptor, plug domain"/>
    <property type="match status" value="1"/>
</dbReference>
<sequence>MIRLLTFIILFFFGSQFLLAQNEKLQLNISISGGNQQKLKGVTVKSSQNAVITDENGIATLVLSEGKHHIKITHSNYQEKEFDVNLNSSKTLNFQLQPIDKLEEIVIFSKEGKGLTTKTIIDRKAMEHLQPSSFTDLMELLPGGLAKTPSLSVNNRPLLRENRGALANEPGKYDTSSLGVQFMIDGNVINSNADMQVSLDNGQFGYSPEARETATTGVDMRTISTNDIEKVEIIRGIPSASYGDLTSGVIKIERKIGESPLQARFKADGFSKQYYVGKGFKINENWQISAGADFLDSKADPTDDFENYQRMTASIRSKKKGNLWSNPLEWRSNIDFSSNIDSKKNDPDNGAPEIDKYKQTRTRISFTNNFVYSLNKASFFDKIILKTAIRQGFEKIDQTKLVQLSGPRSFSLATEQGENVGVFPALRYISEFSTEGKPLDITALLQTTGTRNTFGINHQYEAGLDWRYSKNNGRGLVYDMNSPYAASFINSRPRAFNDIPASNLIAAFLGDQMSYAVDQHKFTLYTGLRFSKQMGIDNSYAISKKVFVEPRLNLQYSLPHVMINNAPLKTDVTLGYGQFYKQPTLLMLYPNREFWDYTQLNYYHNDAQYRYVNFMTYVQNVENKNLEAAKSIKKEIRLDLSYKNHNFFFTYFKEDMTNGFRPMRHTVLHTYKQYDASQVDLSQWNNGPSLADTPYTDRKTNAEYMVTENGSATIKNGIEFGYTSPRFKAINTRFTLSGAYFKTQLRNSVPVVERPSASIGSDGFPYYGIYQNDDGYVNSNMNYNLFIDTYLPSLDLTISASFQGSVFDHQRKDQRIAAPISYYGIDGIVHPFTEADKTDTYKQWLVRNVSVTDNMPRDYTFTIAGNLKITKSIYKNIKTSMFVTRIFNYSAPYTFNNVTVYRKGANTPYFGMELNYNFLNK</sequence>
<evidence type="ECO:0000313" key="4">
    <source>
        <dbReference type="EMBL" id="SQA89804.1"/>
    </source>
</evidence>
<accession>A0AAX2IKQ1</accession>
<dbReference type="EMBL" id="FUZE01000003">
    <property type="protein sequence ID" value="SKB54892.1"/>
    <property type="molecule type" value="Genomic_DNA"/>
</dbReference>
<dbReference type="InterPro" id="IPR039426">
    <property type="entry name" value="TonB-dep_rcpt-like"/>
</dbReference>
<organism evidence="4 6">
    <name type="scientific">Chryseobacterium balustinum</name>
    <dbReference type="NCBI Taxonomy" id="246"/>
    <lineage>
        <taxon>Bacteria</taxon>
        <taxon>Pseudomonadati</taxon>
        <taxon>Bacteroidota</taxon>
        <taxon>Flavobacteriia</taxon>
        <taxon>Flavobacteriales</taxon>
        <taxon>Weeksellaceae</taxon>
        <taxon>Chryseobacterium group</taxon>
        <taxon>Chryseobacterium</taxon>
    </lineage>
</organism>
<dbReference type="InterPro" id="IPR012910">
    <property type="entry name" value="Plug_dom"/>
</dbReference>
<evidence type="ECO:0000313" key="3">
    <source>
        <dbReference type="EMBL" id="SKB54892.1"/>
    </source>
</evidence>